<feature type="compositionally biased region" description="Basic and acidic residues" evidence="2">
    <location>
        <begin position="434"/>
        <end position="445"/>
    </location>
</feature>
<keyword evidence="4" id="KW-1185">Reference proteome</keyword>
<keyword evidence="1" id="KW-0175">Coiled coil</keyword>
<evidence type="ECO:0000256" key="1">
    <source>
        <dbReference type="SAM" id="Coils"/>
    </source>
</evidence>
<evidence type="ECO:0000313" key="4">
    <source>
        <dbReference type="Proteomes" id="UP001057561"/>
    </source>
</evidence>
<proteinExistence type="predicted"/>
<dbReference type="RefSeq" id="WP_051424403.1">
    <property type="nucleotide sequence ID" value="NZ_CP099464.1"/>
</dbReference>
<gene>
    <name evidence="3" type="ORF">NG743_09335</name>
</gene>
<feature type="coiled-coil region" evidence="1">
    <location>
        <begin position="62"/>
        <end position="96"/>
    </location>
</feature>
<sequence length="477" mass="54743">MTVTNLPLIKLTPRYRPTTDCQCETVVMEKLEDSNQQDWIAEPNIDQQAQINLEFQQLLKLNTELTTANNHLYAQVEQLKTELAEAEKILHWHKTRSTVTESMFIQQNQELSVGQEQIHSLYQQLETSVQTVQQQEICIENYKANLQISQQRLAHLERECSLLQANYSQESQQLLHSENTCRELRARLMRQQRQTMQFKSALEKCLDTPIPSHENLEDHIHHPHDVIHKQTRFSRKARSLFPNAQPIRPWTGETDSVNESVNSSWVKSTVTTSENYTHHPEPVISDLIQVNEATMPSTTGDDSELLSLDQQLEGIIHRFFITPLSEETDQGTGTDANIHQGDTSILEALVSNSENHPQPEIIIQQDLQMEIDPYPNTENSGKEDFTISLVQELPVVSHFRSHQIHTEEMEDYWLDNSPATASNLPTNDILPDLLDDHTSNNKSDNKSPSPLIYPRRPPKGRKSLASVELPNFQPKHK</sequence>
<protein>
    <submittedName>
        <fullName evidence="3">Uncharacterized protein</fullName>
    </submittedName>
</protein>
<feature type="coiled-coil region" evidence="1">
    <location>
        <begin position="139"/>
        <end position="194"/>
    </location>
</feature>
<reference evidence="3" key="1">
    <citation type="submission" date="2022-06" db="EMBL/GenBank/DDBJ databases">
        <title>Nostosin G and Spiroidesin B from the Cyanobacterium Dolichospermum sp. NIES-1697.</title>
        <authorList>
            <person name="Phan C.-S."/>
            <person name="Mehjabin J.J."/>
            <person name="Anas A.R.J."/>
            <person name="Hayasaka M."/>
            <person name="Onoki R."/>
            <person name="Wang J."/>
            <person name="Umezawa T."/>
            <person name="Washio K."/>
            <person name="Morikawa M."/>
            <person name="Okino T."/>
        </authorList>
    </citation>
    <scope>NUCLEOTIDE SEQUENCE</scope>
    <source>
        <strain evidence="3">NIES-1697</strain>
    </source>
</reference>
<evidence type="ECO:0000256" key="2">
    <source>
        <dbReference type="SAM" id="MobiDB-lite"/>
    </source>
</evidence>
<dbReference type="Proteomes" id="UP001057561">
    <property type="component" value="Chromosome"/>
</dbReference>
<name>A0ABY5M276_9CYAN</name>
<organism evidence="3 4">
    <name type="scientific">Dolichospermum heterosporum TAC447</name>
    <dbReference type="NCBI Taxonomy" id="747523"/>
    <lineage>
        <taxon>Bacteria</taxon>
        <taxon>Bacillati</taxon>
        <taxon>Cyanobacteriota</taxon>
        <taxon>Cyanophyceae</taxon>
        <taxon>Nostocales</taxon>
        <taxon>Aphanizomenonaceae</taxon>
        <taxon>Dolichospermum</taxon>
        <taxon>Dolichospermum heterosporum</taxon>
    </lineage>
</organism>
<dbReference type="EMBL" id="CP099464">
    <property type="protein sequence ID" value="UUO17169.1"/>
    <property type="molecule type" value="Genomic_DNA"/>
</dbReference>
<evidence type="ECO:0000313" key="3">
    <source>
        <dbReference type="EMBL" id="UUO17169.1"/>
    </source>
</evidence>
<feature type="region of interest" description="Disordered" evidence="2">
    <location>
        <begin position="424"/>
        <end position="477"/>
    </location>
</feature>
<accession>A0ABY5M276</accession>